<dbReference type="InParanoid" id="A0A0G4EK85"/>
<dbReference type="PANTHER" id="PTHR11242:SF0">
    <property type="entry name" value="TPR_REGION DOMAIN-CONTAINING PROTEIN"/>
    <property type="match status" value="1"/>
</dbReference>
<feature type="region of interest" description="Disordered" evidence="4">
    <location>
        <begin position="499"/>
        <end position="549"/>
    </location>
</feature>
<sequence length="549" mass="59545">MQPQHIPSDSTAVSGVSGSGGAMTPSREGEEVRAAAEADGDDWGAKPTANKTAADRDQQRGQQHAHTDAAAEGRQNGVGSGTPNGSPSASGAEPVRKPRKCLDISGLEAACVGREVIEEWDDTEGDANSGAGIIKYVMVGGSRGGRSEGEGPVDVGWKVHVVEEWYNCLGRLYTQDAPSGRKLRIGSGGKADCSYSIAILDSMTTGETAVFKVNHANHPLQRSGGSAGPCRIFPYQHLWIKITVLSMEPPKAKKHTTDFADFAEECAKHLTEGSRLLGEGKYGQCVTAYNKVLGQKPSQAVLNSWAADEQSKALDFFKRARLNQALGYLKRVADSDAKAAFELANKTIDLCTAVIKDHPDEAKAYFRRAKAFLHTKNYQPALSDLQRAHSLVPADQLIVQEYNAARQTYLAVVAERKAESEANRERRQRRVEQIMARERHQQELAERQRREEEAIRRQRDEEEDLERQAAREKAKADGTSFTHVGRLEEMLGCTAEQLIGHGGSGLSENDDLDLDGDDEWQAGPHERENGAGAGGGEGEGEAGSMEALD</sequence>
<reference evidence="5 6" key="1">
    <citation type="submission" date="2014-11" db="EMBL/GenBank/DDBJ databases">
        <authorList>
            <person name="Zhu J."/>
            <person name="Qi W."/>
            <person name="Song R."/>
        </authorList>
    </citation>
    <scope>NUCLEOTIDE SEQUENCE [LARGE SCALE GENOMIC DNA]</scope>
</reference>
<organism evidence="5 6">
    <name type="scientific">Vitrella brassicaformis (strain CCMP3155)</name>
    <dbReference type="NCBI Taxonomy" id="1169540"/>
    <lineage>
        <taxon>Eukaryota</taxon>
        <taxon>Sar</taxon>
        <taxon>Alveolata</taxon>
        <taxon>Colpodellida</taxon>
        <taxon>Vitrellaceae</taxon>
        <taxon>Vitrella</taxon>
    </lineage>
</organism>
<dbReference type="SMART" id="SM00028">
    <property type="entry name" value="TPR"/>
    <property type="match status" value="2"/>
</dbReference>
<feature type="region of interest" description="Disordered" evidence="4">
    <location>
        <begin position="439"/>
        <end position="481"/>
    </location>
</feature>
<dbReference type="VEuPathDB" id="CryptoDB:Vbra_3867"/>
<evidence type="ECO:0000313" key="6">
    <source>
        <dbReference type="Proteomes" id="UP000041254"/>
    </source>
</evidence>
<dbReference type="Gene3D" id="1.25.40.10">
    <property type="entry name" value="Tetratricopeptide repeat domain"/>
    <property type="match status" value="1"/>
</dbReference>
<evidence type="ECO:0000313" key="5">
    <source>
        <dbReference type="EMBL" id="CEL96831.1"/>
    </source>
</evidence>
<dbReference type="EMBL" id="CDMY01000247">
    <property type="protein sequence ID" value="CEL96831.1"/>
    <property type="molecule type" value="Genomic_DNA"/>
</dbReference>
<feature type="compositionally biased region" description="Basic and acidic residues" evidence="4">
    <location>
        <begin position="53"/>
        <end position="71"/>
    </location>
</feature>
<feature type="compositionally biased region" description="Basic and acidic residues" evidence="4">
    <location>
        <begin position="439"/>
        <end position="476"/>
    </location>
</feature>
<feature type="compositionally biased region" description="Acidic residues" evidence="4">
    <location>
        <begin position="508"/>
        <end position="520"/>
    </location>
</feature>
<evidence type="ECO:0000256" key="2">
    <source>
        <dbReference type="ARBA" id="ARBA00022803"/>
    </source>
</evidence>
<dbReference type="PROSITE" id="PS50005">
    <property type="entry name" value="TPR"/>
    <property type="match status" value="1"/>
</dbReference>
<feature type="compositionally biased region" description="Basic and acidic residues" evidence="4">
    <location>
        <begin position="27"/>
        <end position="36"/>
    </location>
</feature>
<dbReference type="SUPFAM" id="SSF48452">
    <property type="entry name" value="TPR-like"/>
    <property type="match status" value="1"/>
</dbReference>
<dbReference type="PANTHER" id="PTHR11242">
    <property type="entry name" value="ARYL HYDROCARBON RECEPTOR INTERACTING PROTEIN RELATED"/>
    <property type="match status" value="1"/>
</dbReference>
<dbReference type="AlphaFoldDB" id="A0A0G4EK85"/>
<keyword evidence="2 3" id="KW-0802">TPR repeat</keyword>
<evidence type="ECO:0000256" key="3">
    <source>
        <dbReference type="PROSITE-ProRule" id="PRU00339"/>
    </source>
</evidence>
<feature type="repeat" description="TPR" evidence="3">
    <location>
        <begin position="362"/>
        <end position="395"/>
    </location>
</feature>
<dbReference type="InterPro" id="IPR011990">
    <property type="entry name" value="TPR-like_helical_dom_sf"/>
</dbReference>
<proteinExistence type="predicted"/>
<protein>
    <submittedName>
        <fullName evidence="5">Uncharacterized protein</fullName>
    </submittedName>
</protein>
<keyword evidence="6" id="KW-1185">Reference proteome</keyword>
<gene>
    <name evidence="5" type="ORF">Vbra_3867</name>
</gene>
<evidence type="ECO:0000256" key="1">
    <source>
        <dbReference type="ARBA" id="ARBA00022737"/>
    </source>
</evidence>
<keyword evidence="1" id="KW-0677">Repeat</keyword>
<evidence type="ECO:0000256" key="4">
    <source>
        <dbReference type="SAM" id="MobiDB-lite"/>
    </source>
</evidence>
<dbReference type="Proteomes" id="UP000041254">
    <property type="component" value="Unassembled WGS sequence"/>
</dbReference>
<dbReference type="OrthoDB" id="312915at2759"/>
<dbReference type="InterPro" id="IPR019734">
    <property type="entry name" value="TPR_rpt"/>
</dbReference>
<name>A0A0G4EK85_VITBC</name>
<dbReference type="InterPro" id="IPR039663">
    <property type="entry name" value="AIP/AIPL1/TTC9"/>
</dbReference>
<accession>A0A0G4EK85</accession>
<feature type="region of interest" description="Disordered" evidence="4">
    <location>
        <begin position="1"/>
        <end position="97"/>
    </location>
</feature>
<dbReference type="STRING" id="1169540.A0A0G4EK85"/>